<evidence type="ECO:0000256" key="1">
    <source>
        <dbReference type="SAM" id="SignalP"/>
    </source>
</evidence>
<organism evidence="2 3">
    <name type="scientific">Candidatus Gemmiger avicola</name>
    <dbReference type="NCBI Taxonomy" id="2838605"/>
    <lineage>
        <taxon>Bacteria</taxon>
        <taxon>Bacillati</taxon>
        <taxon>Bacillota</taxon>
        <taxon>Clostridia</taxon>
        <taxon>Eubacteriales</taxon>
        <taxon>Gemmiger</taxon>
    </lineage>
</organism>
<feature type="chain" id="PRO_5038605407" description="Fibronectin type-III domain-containing protein" evidence="1">
    <location>
        <begin position="23"/>
        <end position="203"/>
    </location>
</feature>
<evidence type="ECO:0000313" key="2">
    <source>
        <dbReference type="EMBL" id="HJB41610.1"/>
    </source>
</evidence>
<feature type="signal peptide" evidence="1">
    <location>
        <begin position="1"/>
        <end position="22"/>
    </location>
</feature>
<name>A0A9D2M551_9FIRM</name>
<evidence type="ECO:0000313" key="3">
    <source>
        <dbReference type="Proteomes" id="UP000886803"/>
    </source>
</evidence>
<reference evidence="2" key="2">
    <citation type="submission" date="2021-04" db="EMBL/GenBank/DDBJ databases">
        <authorList>
            <person name="Gilroy R."/>
        </authorList>
    </citation>
    <scope>NUCLEOTIDE SEQUENCE</scope>
    <source>
        <strain evidence="2">ChiBcec8-13705</strain>
    </source>
</reference>
<accession>A0A9D2M551</accession>
<comment type="caution">
    <text evidence="2">The sequence shown here is derived from an EMBL/GenBank/DDBJ whole genome shotgun (WGS) entry which is preliminary data.</text>
</comment>
<dbReference type="EMBL" id="DWYG01000056">
    <property type="protein sequence ID" value="HJB41610.1"/>
    <property type="molecule type" value="Genomic_DNA"/>
</dbReference>
<evidence type="ECO:0008006" key="4">
    <source>
        <dbReference type="Google" id="ProtNLM"/>
    </source>
</evidence>
<gene>
    <name evidence="2" type="ORF">H9945_03850</name>
</gene>
<protein>
    <recommendedName>
        <fullName evidence="4">Fibronectin type-III domain-containing protein</fullName>
    </recommendedName>
</protein>
<proteinExistence type="predicted"/>
<sequence>MKLKKRLAALALALVMALSLTACSPRDMLSNMIIGVVDLLGLRPEGADEEDEAEHFEATAGGSVTFPEGMDTNSRFPNEVHGDTLYIAFNGIMNRSSDYFVAASDSVTITAYATTESPTINEFKTAIWELSDDQTKTSYVEGTTVYYKTGGDCYTATVSGLTPGKMYKIYVSYDSSSYQITGGLTVTGIGSEELTSIESNSEA</sequence>
<dbReference type="AlphaFoldDB" id="A0A9D2M551"/>
<reference evidence="2" key="1">
    <citation type="journal article" date="2021" name="PeerJ">
        <title>Extensive microbial diversity within the chicken gut microbiome revealed by metagenomics and culture.</title>
        <authorList>
            <person name="Gilroy R."/>
            <person name="Ravi A."/>
            <person name="Getino M."/>
            <person name="Pursley I."/>
            <person name="Horton D.L."/>
            <person name="Alikhan N.F."/>
            <person name="Baker D."/>
            <person name="Gharbi K."/>
            <person name="Hall N."/>
            <person name="Watson M."/>
            <person name="Adriaenssens E.M."/>
            <person name="Foster-Nyarko E."/>
            <person name="Jarju S."/>
            <person name="Secka A."/>
            <person name="Antonio M."/>
            <person name="Oren A."/>
            <person name="Chaudhuri R.R."/>
            <person name="La Ragione R."/>
            <person name="Hildebrand F."/>
            <person name="Pallen M.J."/>
        </authorList>
    </citation>
    <scope>NUCLEOTIDE SEQUENCE</scope>
    <source>
        <strain evidence="2">ChiBcec8-13705</strain>
    </source>
</reference>
<dbReference type="PROSITE" id="PS51257">
    <property type="entry name" value="PROKAR_LIPOPROTEIN"/>
    <property type="match status" value="1"/>
</dbReference>
<keyword evidence="1" id="KW-0732">Signal</keyword>
<dbReference type="Proteomes" id="UP000886803">
    <property type="component" value="Unassembled WGS sequence"/>
</dbReference>